<accession>A0A857D9I4</accession>
<dbReference type="AlphaFoldDB" id="A0A857D9I4"/>
<proteinExistence type="predicted"/>
<reference evidence="1 2" key="1">
    <citation type="submission" date="2019-12" db="EMBL/GenBank/DDBJ databases">
        <title>Complete genome sequence of Microcystis aeruginosa strain FD4.</title>
        <authorList>
            <person name="Urakawa H."/>
        </authorList>
    </citation>
    <scope>NUCLEOTIDE SEQUENCE [LARGE SCALE GENOMIC DNA]</scope>
    <source>
        <strain evidence="1 2">FD4</strain>
    </source>
</reference>
<evidence type="ECO:0000313" key="1">
    <source>
        <dbReference type="EMBL" id="QGZ92604.1"/>
    </source>
</evidence>
<protein>
    <submittedName>
        <fullName evidence="1">Uncharacterized protein</fullName>
    </submittedName>
</protein>
<sequence>MLPQIDPSEWSDYLPLCWFVLRCVSVLPSSARLRRPGDRFLISLRQPGAQVRRSGDRFLISLRQPGAQVRRSGDRFLISLRQRYVPFPLDEDRFPLNGDQTPRRKRGIAGKYPQGLQVHSWTDRGCR</sequence>
<gene>
    <name evidence="1" type="ORF">GQR42_00865</name>
</gene>
<name>A0A857D9I4_MICAE</name>
<dbReference type="Proteomes" id="UP000438345">
    <property type="component" value="Chromosome"/>
</dbReference>
<dbReference type="EMBL" id="CP046973">
    <property type="protein sequence ID" value="QGZ92604.1"/>
    <property type="molecule type" value="Genomic_DNA"/>
</dbReference>
<organism evidence="1 2">
    <name type="scientific">Microcystis aeruginosa FD4</name>
    <dbReference type="NCBI Taxonomy" id="2686288"/>
    <lineage>
        <taxon>Bacteria</taxon>
        <taxon>Bacillati</taxon>
        <taxon>Cyanobacteriota</taxon>
        <taxon>Cyanophyceae</taxon>
        <taxon>Oscillatoriophycideae</taxon>
        <taxon>Chroococcales</taxon>
        <taxon>Microcystaceae</taxon>
        <taxon>Microcystis</taxon>
    </lineage>
</organism>
<evidence type="ECO:0000313" key="2">
    <source>
        <dbReference type="Proteomes" id="UP000438345"/>
    </source>
</evidence>